<dbReference type="KEGG" id="lpil:LIP_2409"/>
<dbReference type="OrthoDB" id="5414718at2"/>
<keyword evidence="3" id="KW-1185">Reference proteome</keyword>
<dbReference type="Gene3D" id="3.40.50.720">
    <property type="entry name" value="NAD(P)-binding Rossmann-like Domain"/>
    <property type="match status" value="1"/>
</dbReference>
<dbReference type="SUPFAM" id="SSF51735">
    <property type="entry name" value="NAD(P)-binding Rossmann-fold domains"/>
    <property type="match status" value="1"/>
</dbReference>
<name>A0A0K2SMB9_LIMPI</name>
<dbReference type="Gene3D" id="3.30.360.10">
    <property type="entry name" value="Dihydrodipicolinate Reductase, domain 2"/>
    <property type="match status" value="1"/>
</dbReference>
<accession>A0A0K2SMB9</accession>
<dbReference type="Pfam" id="PF03435">
    <property type="entry name" value="Sacchrp_dh_NADP"/>
    <property type="match status" value="1"/>
</dbReference>
<feature type="domain" description="Saccharopine dehydrogenase NADP binding" evidence="1">
    <location>
        <begin position="3"/>
        <end position="127"/>
    </location>
</feature>
<evidence type="ECO:0000313" key="2">
    <source>
        <dbReference type="EMBL" id="BAS28250.1"/>
    </source>
</evidence>
<protein>
    <submittedName>
        <fullName evidence="2">Saccharopine dehydrogenase</fullName>
    </submittedName>
</protein>
<reference evidence="3" key="2">
    <citation type="journal article" date="2016" name="Int. J. Syst. Evol. Microbiol.">
        <title>Complete genome sequence and cell structure of Limnochorda pilosa, a Gram-negative spore-former within the phylum Firmicutes.</title>
        <authorList>
            <person name="Watanabe M."/>
            <person name="Kojima H."/>
            <person name="Fukui M."/>
        </authorList>
    </citation>
    <scope>NUCLEOTIDE SEQUENCE [LARGE SCALE GENOMIC DNA]</scope>
    <source>
        <strain evidence="3">HC45</strain>
    </source>
</reference>
<sequence length="385" mass="40021">MRVLVLGAAGDMGSRAVRELAREASVDEIGLADRNVAAAQALAAELPSGRARPMPLDARDASALRSALAGWDVAASALGPFYLFEAPAVRAAIQAGVPYVSLCDDHDAAQAALALHPTARERGVTVVTGMGWTPGLSNLLARRAAGLLDRALRVRIAWAGAASDSKGYAVILHTMHMLTGQVPTFRDRRYVLVPAGSEPEVLPFPEPLGQVKVAHVGHPEPVTLPRSLPGVEEVSLRGGLSEAFLNWLATALARGGLTRSARGKALLGSTVKPLLPLLERIGPAGASFSGLHVVVEGVLREKPTRVTVRAIGHMADLTGVPLAVAALLLGSGEARLPGVHAPEAPGLFDADAVLRNLAGRGLSLEEPVIEALRDRAGAPASPARR</sequence>
<gene>
    <name evidence="2" type="ORF">LIP_2409</name>
</gene>
<organism evidence="2 3">
    <name type="scientific">Limnochorda pilosa</name>
    <dbReference type="NCBI Taxonomy" id="1555112"/>
    <lineage>
        <taxon>Bacteria</taxon>
        <taxon>Bacillati</taxon>
        <taxon>Bacillota</taxon>
        <taxon>Limnochordia</taxon>
        <taxon>Limnochordales</taxon>
        <taxon>Limnochordaceae</taxon>
        <taxon>Limnochorda</taxon>
    </lineage>
</organism>
<dbReference type="Proteomes" id="UP000065807">
    <property type="component" value="Chromosome"/>
</dbReference>
<evidence type="ECO:0000259" key="1">
    <source>
        <dbReference type="Pfam" id="PF03435"/>
    </source>
</evidence>
<dbReference type="EMBL" id="AP014924">
    <property type="protein sequence ID" value="BAS28250.1"/>
    <property type="molecule type" value="Genomic_DNA"/>
</dbReference>
<dbReference type="STRING" id="1555112.LIP_2409"/>
<dbReference type="PANTHER" id="PTHR43796">
    <property type="entry name" value="CARBOXYNORSPERMIDINE SYNTHASE"/>
    <property type="match status" value="1"/>
</dbReference>
<dbReference type="AlphaFoldDB" id="A0A0K2SMB9"/>
<dbReference type="PANTHER" id="PTHR43796:SF2">
    <property type="entry name" value="CARBOXYNORSPERMIDINE SYNTHASE"/>
    <property type="match status" value="1"/>
</dbReference>
<evidence type="ECO:0000313" key="3">
    <source>
        <dbReference type="Proteomes" id="UP000065807"/>
    </source>
</evidence>
<dbReference type="InterPro" id="IPR036291">
    <property type="entry name" value="NAD(P)-bd_dom_sf"/>
</dbReference>
<proteinExistence type="predicted"/>
<reference evidence="3" key="1">
    <citation type="submission" date="2015-07" db="EMBL/GenBank/DDBJ databases">
        <title>Complete genome sequence and phylogenetic analysis of Limnochorda pilosa.</title>
        <authorList>
            <person name="Watanabe M."/>
            <person name="Kojima H."/>
            <person name="Fukui M."/>
        </authorList>
    </citation>
    <scope>NUCLEOTIDE SEQUENCE [LARGE SCALE GENOMIC DNA]</scope>
    <source>
        <strain evidence="3">HC45</strain>
    </source>
</reference>
<dbReference type="InterPro" id="IPR005097">
    <property type="entry name" value="Sacchrp_dh_NADP-bd"/>
</dbReference>